<dbReference type="EMBL" id="WTPW01001136">
    <property type="protein sequence ID" value="KAF0453754.1"/>
    <property type="molecule type" value="Genomic_DNA"/>
</dbReference>
<proteinExistence type="predicted"/>
<dbReference type="AlphaFoldDB" id="A0A8H4A7X1"/>
<accession>A0A8H4A7X1</accession>
<protein>
    <submittedName>
        <fullName evidence="1">Uncharacterized protein</fullName>
    </submittedName>
</protein>
<evidence type="ECO:0000313" key="1">
    <source>
        <dbReference type="EMBL" id="KAF0453754.1"/>
    </source>
</evidence>
<reference evidence="1 2" key="1">
    <citation type="journal article" date="2019" name="Environ. Microbiol.">
        <title>At the nexus of three kingdoms: the genome of the mycorrhizal fungus Gigaspora margarita provides insights into plant, endobacterial and fungal interactions.</title>
        <authorList>
            <person name="Venice F."/>
            <person name="Ghignone S."/>
            <person name="Salvioli di Fossalunga A."/>
            <person name="Amselem J."/>
            <person name="Novero M."/>
            <person name="Xianan X."/>
            <person name="Sedzielewska Toro K."/>
            <person name="Morin E."/>
            <person name="Lipzen A."/>
            <person name="Grigoriev I.V."/>
            <person name="Henrissat B."/>
            <person name="Martin F.M."/>
            <person name="Bonfante P."/>
        </authorList>
    </citation>
    <scope>NUCLEOTIDE SEQUENCE [LARGE SCALE GENOMIC DNA]</scope>
    <source>
        <strain evidence="1 2">BEG34</strain>
    </source>
</reference>
<comment type="caution">
    <text evidence="1">The sequence shown here is derived from an EMBL/GenBank/DDBJ whole genome shotgun (WGS) entry which is preliminary data.</text>
</comment>
<keyword evidence="2" id="KW-1185">Reference proteome</keyword>
<evidence type="ECO:0000313" key="2">
    <source>
        <dbReference type="Proteomes" id="UP000439903"/>
    </source>
</evidence>
<dbReference type="Proteomes" id="UP000439903">
    <property type="component" value="Unassembled WGS sequence"/>
</dbReference>
<name>A0A8H4A7X1_GIGMA</name>
<gene>
    <name evidence="1" type="ORF">F8M41_001678</name>
</gene>
<sequence length="78" mass="9399">MNTKIGSPLHLVVEILVEWFWDTNIGRGDYDQKMERPVENNDEKNSLGSRYYEIEVKKDGHKAFEWRMCRRWKLLAIN</sequence>
<organism evidence="1 2">
    <name type="scientific">Gigaspora margarita</name>
    <dbReference type="NCBI Taxonomy" id="4874"/>
    <lineage>
        <taxon>Eukaryota</taxon>
        <taxon>Fungi</taxon>
        <taxon>Fungi incertae sedis</taxon>
        <taxon>Mucoromycota</taxon>
        <taxon>Glomeromycotina</taxon>
        <taxon>Glomeromycetes</taxon>
        <taxon>Diversisporales</taxon>
        <taxon>Gigasporaceae</taxon>
        <taxon>Gigaspora</taxon>
    </lineage>
</organism>